<gene>
    <name evidence="2" type="ORF">Esi_0000_0113</name>
</gene>
<dbReference type="EMBL" id="FN649726">
    <property type="protein sequence ID" value="CBN76503.1"/>
    <property type="molecule type" value="Genomic_DNA"/>
</dbReference>
<evidence type="ECO:0000256" key="1">
    <source>
        <dbReference type="SAM" id="MobiDB-lite"/>
    </source>
</evidence>
<protein>
    <submittedName>
        <fullName evidence="2">Uncharacterized protein</fullName>
    </submittedName>
</protein>
<feature type="region of interest" description="Disordered" evidence="1">
    <location>
        <begin position="573"/>
        <end position="603"/>
    </location>
</feature>
<feature type="region of interest" description="Disordered" evidence="1">
    <location>
        <begin position="660"/>
        <end position="695"/>
    </location>
</feature>
<keyword evidence="3" id="KW-1185">Reference proteome</keyword>
<evidence type="ECO:0000313" key="3">
    <source>
        <dbReference type="Proteomes" id="UP000002630"/>
    </source>
</evidence>
<feature type="region of interest" description="Disordered" evidence="1">
    <location>
        <begin position="372"/>
        <end position="496"/>
    </location>
</feature>
<dbReference type="AlphaFoldDB" id="D8LAZ4"/>
<dbReference type="InParanoid" id="D8LAZ4"/>
<proteinExistence type="predicted"/>
<dbReference type="Proteomes" id="UP000002630">
    <property type="component" value="Linkage Group LG01"/>
</dbReference>
<dbReference type="CDD" id="cd06503">
    <property type="entry name" value="ATP-synt_Fo_b"/>
    <property type="match status" value="1"/>
</dbReference>
<sequence>MLAKIRRAAILRAVRNRNILSIMVSAETLVQEQLDEAKFFVKNVIALRDFKTQRAARIIQGGFRHRAEVTRRSAAMIVRATRRWLMRGSLRRARIRRGIRRYRGSLSRRNLGLKETSPFALTVAREFPREGRWWDSGLPVAPRPKWGTLRVENEEARSRHRALSLADLIRTGQQKSDDDGGGGRAGNARASMAPAEGGGGVGGTSPTWEAKGWGSGSSSKGNAIGIEATGGGRRNRNSNSMRTDAGGTAATIGMGFSKGASVRRAASMVDPREAEKAALMDEIERRHARRTAVAPPFNTLSIVEKHQQREREFQEQREKRRAAAERETRRKEKQRAREIAEAARRKALEAELLAEMEKEKARKRLEKIREYKEKKAARELAEKKSAAAKREEERRAQAAEEAKRLAAEASFERERANWLERAKRKPRAEEKAKRRKDGRGRGAEGSQDMSATAPVHHRTKKHAAPDRTRPALASMTTTTTINTNHHRGGGRKRQRWAACPPAGGGSGNHQPGGVTGGESAISSSCSTLPRVDRSVRVAAGVRDGRRKVAPHGATVPALPVVPGYKAMAAGGTGCVEKRKRPRRRPPKGNAAAQGGRGRVKLDGGATTCATDVYDEILNTRNGTADPLPTSGGDGAGMVLRNSGGEVGFGLRNSVLQESVANILPGGPREQHQREVEEEDEEEAEVGRGSGHRSSCLAEDECLSTETLDSVFAVPESGVGSGGGGGEANAPEGLGGLSPGWSSRSSRRSSEEGDTSSGFLSDSAAIREGKALLSDGPVGGWGKARTEGGVTSAAATAAAVETVVGGIITEARERHAASFSPGEVGAGQAGPKQHTIKTTSPAALPDNVSDVTDNQMPIDQRQQEQEQQQIVEDELTAQSPTSSLSSVGNGEYDVAETETEIGVESADLLEGGRLYTADDDEHKDVGGSGLGSFESQ</sequence>
<feature type="region of interest" description="Disordered" evidence="1">
    <location>
        <begin position="164"/>
        <end position="250"/>
    </location>
</feature>
<accession>D8LAZ4</accession>
<dbReference type="STRING" id="2880.D8LAZ4"/>
<feature type="compositionally biased region" description="Gly residues" evidence="1">
    <location>
        <begin position="718"/>
        <end position="737"/>
    </location>
</feature>
<feature type="region of interest" description="Disordered" evidence="1">
    <location>
        <begin position="713"/>
        <end position="793"/>
    </location>
</feature>
<dbReference type="OrthoDB" id="10533745at2759"/>
<feature type="compositionally biased region" description="Polar residues" evidence="1">
    <location>
        <begin position="875"/>
        <end position="887"/>
    </location>
</feature>
<organism evidence="2 3">
    <name type="scientific">Ectocarpus siliculosus</name>
    <name type="common">Brown alga</name>
    <name type="synonym">Conferva siliculosa</name>
    <dbReference type="NCBI Taxonomy" id="2880"/>
    <lineage>
        <taxon>Eukaryota</taxon>
        <taxon>Sar</taxon>
        <taxon>Stramenopiles</taxon>
        <taxon>Ochrophyta</taxon>
        <taxon>PX clade</taxon>
        <taxon>Phaeophyceae</taxon>
        <taxon>Ectocarpales</taxon>
        <taxon>Ectocarpaceae</taxon>
        <taxon>Ectocarpus</taxon>
    </lineage>
</organism>
<feature type="compositionally biased region" description="Basic residues" evidence="1">
    <location>
        <begin position="577"/>
        <end position="586"/>
    </location>
</feature>
<feature type="compositionally biased region" description="Basic and acidic residues" evidence="1">
    <location>
        <begin position="372"/>
        <end position="432"/>
    </location>
</feature>
<feature type="compositionally biased region" description="Basic residues" evidence="1">
    <location>
        <begin position="484"/>
        <end position="495"/>
    </location>
</feature>
<name>D8LAZ4_ECTSI</name>
<feature type="region of interest" description="Disordered" evidence="1">
    <location>
        <begin position="813"/>
        <end position="935"/>
    </location>
</feature>
<reference evidence="2 3" key="1">
    <citation type="journal article" date="2010" name="Nature">
        <title>The Ectocarpus genome and the independent evolution of multicellularity in brown algae.</title>
        <authorList>
            <person name="Cock J.M."/>
            <person name="Sterck L."/>
            <person name="Rouze P."/>
            <person name="Scornet D."/>
            <person name="Allen A.E."/>
            <person name="Amoutzias G."/>
            <person name="Anthouard V."/>
            <person name="Artiguenave F."/>
            <person name="Aury J.M."/>
            <person name="Badger J.H."/>
            <person name="Beszteri B."/>
            <person name="Billiau K."/>
            <person name="Bonnet E."/>
            <person name="Bothwell J.H."/>
            <person name="Bowler C."/>
            <person name="Boyen C."/>
            <person name="Brownlee C."/>
            <person name="Carrano C.J."/>
            <person name="Charrier B."/>
            <person name="Cho G.Y."/>
            <person name="Coelho S.M."/>
            <person name="Collen J."/>
            <person name="Corre E."/>
            <person name="Da Silva C."/>
            <person name="Delage L."/>
            <person name="Delaroque N."/>
            <person name="Dittami S.M."/>
            <person name="Doulbeau S."/>
            <person name="Elias M."/>
            <person name="Farnham G."/>
            <person name="Gachon C.M."/>
            <person name="Gschloessl B."/>
            <person name="Heesch S."/>
            <person name="Jabbari K."/>
            <person name="Jubin C."/>
            <person name="Kawai H."/>
            <person name="Kimura K."/>
            <person name="Kloareg B."/>
            <person name="Kupper F.C."/>
            <person name="Lang D."/>
            <person name="Le Bail A."/>
            <person name="Leblanc C."/>
            <person name="Lerouge P."/>
            <person name="Lohr M."/>
            <person name="Lopez P.J."/>
            <person name="Martens C."/>
            <person name="Maumus F."/>
            <person name="Michel G."/>
            <person name="Miranda-Saavedra D."/>
            <person name="Morales J."/>
            <person name="Moreau H."/>
            <person name="Motomura T."/>
            <person name="Nagasato C."/>
            <person name="Napoli C.A."/>
            <person name="Nelson D.R."/>
            <person name="Nyvall-Collen P."/>
            <person name="Peters A.F."/>
            <person name="Pommier C."/>
            <person name="Potin P."/>
            <person name="Poulain J."/>
            <person name="Quesneville H."/>
            <person name="Read B."/>
            <person name="Rensing S.A."/>
            <person name="Ritter A."/>
            <person name="Rousvoal S."/>
            <person name="Samanta M."/>
            <person name="Samson G."/>
            <person name="Schroeder D.C."/>
            <person name="Segurens B."/>
            <person name="Strittmatter M."/>
            <person name="Tonon T."/>
            <person name="Tregear J.W."/>
            <person name="Valentin K."/>
            <person name="von Dassow P."/>
            <person name="Yamagishi T."/>
            <person name="Van de Peer Y."/>
            <person name="Wincker P."/>
        </authorList>
    </citation>
    <scope>NUCLEOTIDE SEQUENCE [LARGE SCALE GENOMIC DNA]</scope>
    <source>
        <strain evidence="3">Ec32 / CCAP1310/4</strain>
    </source>
</reference>
<dbReference type="EMBL" id="FN647682">
    <property type="protein sequence ID" value="CBN76503.1"/>
    <property type="molecule type" value="Genomic_DNA"/>
</dbReference>
<evidence type="ECO:0000313" key="2">
    <source>
        <dbReference type="EMBL" id="CBN76503.1"/>
    </source>
</evidence>
<feature type="region of interest" description="Disordered" evidence="1">
    <location>
        <begin position="306"/>
        <end position="338"/>
    </location>
</feature>